<keyword evidence="1" id="KW-0597">Phosphoprotein</keyword>
<dbReference type="RefSeq" id="WP_155701376.1">
    <property type="nucleotide sequence ID" value="NZ_CP034235.1"/>
</dbReference>
<dbReference type="InterPro" id="IPR011006">
    <property type="entry name" value="CheY-like_superfamily"/>
</dbReference>
<protein>
    <submittedName>
        <fullName evidence="3">Response regulator</fullName>
    </submittedName>
</protein>
<dbReference type="InterPro" id="IPR036513">
    <property type="entry name" value="STAS_dom_sf"/>
</dbReference>
<dbReference type="Pfam" id="PF00072">
    <property type="entry name" value="Response_reg"/>
    <property type="match status" value="1"/>
</dbReference>
<evidence type="ECO:0000313" key="3">
    <source>
        <dbReference type="EMBL" id="QGQ96340.1"/>
    </source>
</evidence>
<dbReference type="GO" id="GO:0000160">
    <property type="term" value="P:phosphorelay signal transduction system"/>
    <property type="evidence" value="ECO:0007669"/>
    <property type="project" value="InterPro"/>
</dbReference>
<feature type="domain" description="Response regulatory" evidence="2">
    <location>
        <begin position="3"/>
        <end position="118"/>
    </location>
</feature>
<dbReference type="InterPro" id="IPR001789">
    <property type="entry name" value="Sig_transdc_resp-reg_receiver"/>
</dbReference>
<name>A0A6B8RJA1_9BACL</name>
<evidence type="ECO:0000256" key="1">
    <source>
        <dbReference type="PROSITE-ProRule" id="PRU00169"/>
    </source>
</evidence>
<dbReference type="EMBL" id="CP034235">
    <property type="protein sequence ID" value="QGQ96340.1"/>
    <property type="molecule type" value="Genomic_DNA"/>
</dbReference>
<reference evidence="4" key="1">
    <citation type="submission" date="2018-11" db="EMBL/GenBank/DDBJ databases">
        <title>Complete genome sequence of Paenibacillus sp. ML311-T8.</title>
        <authorList>
            <person name="Nam Y.-D."/>
            <person name="Kang J."/>
            <person name="Chung W.-H."/>
            <person name="Park Y.S."/>
        </authorList>
    </citation>
    <scope>NUCLEOTIDE SEQUENCE [LARGE SCALE GENOMIC DNA]</scope>
    <source>
        <strain evidence="4">ML311-T8</strain>
    </source>
</reference>
<evidence type="ECO:0000313" key="4">
    <source>
        <dbReference type="Proteomes" id="UP000426246"/>
    </source>
</evidence>
<gene>
    <name evidence="3" type="ORF">EHS13_16350</name>
</gene>
<dbReference type="KEGG" id="ppsc:EHS13_16350"/>
<dbReference type="SUPFAM" id="SSF52172">
    <property type="entry name" value="CheY-like"/>
    <property type="match status" value="1"/>
</dbReference>
<keyword evidence="4" id="KW-1185">Reference proteome</keyword>
<proteinExistence type="predicted"/>
<accession>A0A6B8RJA1</accession>
<dbReference type="Proteomes" id="UP000426246">
    <property type="component" value="Chromosome"/>
</dbReference>
<sequence>MKRIMIVDDSTVMRKNLRSILTQAGYEVIAEAVNGEEAYQTYVRLLPDLVTMDVTMPIMNGLEAVKKIRADYADACIIVISAFDQRSMLFEALEHGAKHYIIKPITADKLLNVVEKVLAAESTSEPMPSANPDQPVSISNRNGMFVVAIPQKLSAEGLQPIKSALQGLLFIKPLHIAFDFNEAPFLEQSILAELTEIIKTIRQAEGVVQLIARSQELQVSLTQHFSGITITYE</sequence>
<dbReference type="InterPro" id="IPR052048">
    <property type="entry name" value="ST_Response_Regulator"/>
</dbReference>
<dbReference type="Gene3D" id="3.30.750.24">
    <property type="entry name" value="STAS domain"/>
    <property type="match status" value="1"/>
</dbReference>
<dbReference type="PROSITE" id="PS50110">
    <property type="entry name" value="RESPONSE_REGULATORY"/>
    <property type="match status" value="1"/>
</dbReference>
<dbReference type="SMART" id="SM00448">
    <property type="entry name" value="REC"/>
    <property type="match status" value="1"/>
</dbReference>
<dbReference type="PANTHER" id="PTHR43228">
    <property type="entry name" value="TWO-COMPONENT RESPONSE REGULATOR"/>
    <property type="match status" value="1"/>
</dbReference>
<organism evidence="3 4">
    <name type="scientific">Paenibacillus psychroresistens</name>
    <dbReference type="NCBI Taxonomy" id="1778678"/>
    <lineage>
        <taxon>Bacteria</taxon>
        <taxon>Bacillati</taxon>
        <taxon>Bacillota</taxon>
        <taxon>Bacilli</taxon>
        <taxon>Bacillales</taxon>
        <taxon>Paenibacillaceae</taxon>
        <taxon>Paenibacillus</taxon>
    </lineage>
</organism>
<dbReference type="PANTHER" id="PTHR43228:SF1">
    <property type="entry name" value="TWO-COMPONENT RESPONSE REGULATOR ARR22"/>
    <property type="match status" value="1"/>
</dbReference>
<dbReference type="Gene3D" id="3.40.50.2300">
    <property type="match status" value="1"/>
</dbReference>
<dbReference type="AlphaFoldDB" id="A0A6B8RJA1"/>
<dbReference type="OrthoDB" id="1677999at2"/>
<evidence type="ECO:0000259" key="2">
    <source>
        <dbReference type="PROSITE" id="PS50110"/>
    </source>
</evidence>
<feature type="modified residue" description="4-aspartylphosphate" evidence="1">
    <location>
        <position position="53"/>
    </location>
</feature>